<accession>A0A0F5V9P6</accession>
<dbReference type="RefSeq" id="WP_046221789.1">
    <property type="nucleotide sequence ID" value="NZ_JWYV01000016.1"/>
</dbReference>
<dbReference type="PRINTS" id="PR00625">
    <property type="entry name" value="JDOMAIN"/>
</dbReference>
<dbReference type="Pfam" id="PF01556">
    <property type="entry name" value="DnaJ_C"/>
    <property type="match status" value="1"/>
</dbReference>
<proteinExistence type="predicted"/>
<dbReference type="Proteomes" id="UP000033633">
    <property type="component" value="Unassembled WGS sequence"/>
</dbReference>
<dbReference type="SUPFAM" id="SSF49493">
    <property type="entry name" value="HSP40/DnaJ peptide-binding domain"/>
    <property type="match status" value="2"/>
</dbReference>
<protein>
    <submittedName>
        <fullName evidence="3">Cytochrome C biogenesis protein</fullName>
    </submittedName>
</protein>
<dbReference type="Gene3D" id="2.60.260.20">
    <property type="entry name" value="Urease metallochaperone UreE, N-terminal domain"/>
    <property type="match status" value="2"/>
</dbReference>
<evidence type="ECO:0000313" key="3">
    <source>
        <dbReference type="EMBL" id="KKC98792.1"/>
    </source>
</evidence>
<dbReference type="InterPro" id="IPR008971">
    <property type="entry name" value="HSP40/DnaJ_pept-bd"/>
</dbReference>
<dbReference type="PROSITE" id="PS00636">
    <property type="entry name" value="DNAJ_1"/>
    <property type="match status" value="1"/>
</dbReference>
<evidence type="ECO:0000256" key="1">
    <source>
        <dbReference type="ARBA" id="ARBA00023186"/>
    </source>
</evidence>
<keyword evidence="1" id="KW-0143">Chaperone</keyword>
<dbReference type="PANTHER" id="PTHR43096:SF52">
    <property type="entry name" value="DNAJ HOMOLOG 1, MITOCHONDRIAL-RELATED"/>
    <property type="match status" value="1"/>
</dbReference>
<dbReference type="InterPro" id="IPR036869">
    <property type="entry name" value="J_dom_sf"/>
</dbReference>
<gene>
    <name evidence="3" type="ORF">KY46_16885</name>
</gene>
<comment type="caution">
    <text evidence="3">The sequence shown here is derived from an EMBL/GenBank/DDBJ whole genome shotgun (WGS) entry which is preliminary data.</text>
</comment>
<dbReference type="PROSITE" id="PS50076">
    <property type="entry name" value="DNAJ_2"/>
    <property type="match status" value="1"/>
</dbReference>
<dbReference type="AlphaFoldDB" id="A0A0F5V9P6"/>
<name>A0A0F5V9P6_9GAMM</name>
<dbReference type="Pfam" id="PF00226">
    <property type="entry name" value="DnaJ"/>
    <property type="match status" value="1"/>
</dbReference>
<dbReference type="InterPro" id="IPR018253">
    <property type="entry name" value="DnaJ_domain_CS"/>
</dbReference>
<reference evidence="3 4" key="1">
    <citation type="submission" date="2014-12" db="EMBL/GenBank/DDBJ databases">
        <title>Mercury Reductase activity and rhizosphere competence traits in the genome of root associated Photobacterium halotolerans MELD1.</title>
        <authorList>
            <person name="Mathew D.C."/>
            <person name="Huang C.-C."/>
        </authorList>
    </citation>
    <scope>NUCLEOTIDE SEQUENCE [LARGE SCALE GENOMIC DNA]</scope>
    <source>
        <strain evidence="3 4">MELD1</strain>
    </source>
</reference>
<dbReference type="InterPro" id="IPR002939">
    <property type="entry name" value="DnaJ_C"/>
</dbReference>
<evidence type="ECO:0000259" key="2">
    <source>
        <dbReference type="PROSITE" id="PS50076"/>
    </source>
</evidence>
<dbReference type="GO" id="GO:0005737">
    <property type="term" value="C:cytoplasm"/>
    <property type="evidence" value="ECO:0007669"/>
    <property type="project" value="TreeGrafter"/>
</dbReference>
<dbReference type="GO" id="GO:0042026">
    <property type="term" value="P:protein refolding"/>
    <property type="evidence" value="ECO:0007669"/>
    <property type="project" value="TreeGrafter"/>
</dbReference>
<keyword evidence="4" id="KW-1185">Reference proteome</keyword>
<feature type="domain" description="J" evidence="2">
    <location>
        <begin position="5"/>
        <end position="69"/>
    </location>
</feature>
<dbReference type="CDD" id="cd10747">
    <property type="entry name" value="DnaJ_C"/>
    <property type="match status" value="1"/>
</dbReference>
<evidence type="ECO:0000313" key="4">
    <source>
        <dbReference type="Proteomes" id="UP000033633"/>
    </source>
</evidence>
<organism evidence="3 4">
    <name type="scientific">Photobacterium halotolerans</name>
    <dbReference type="NCBI Taxonomy" id="265726"/>
    <lineage>
        <taxon>Bacteria</taxon>
        <taxon>Pseudomonadati</taxon>
        <taxon>Pseudomonadota</taxon>
        <taxon>Gammaproteobacteria</taxon>
        <taxon>Vibrionales</taxon>
        <taxon>Vibrionaceae</taxon>
        <taxon>Photobacterium</taxon>
    </lineage>
</organism>
<dbReference type="InterPro" id="IPR001623">
    <property type="entry name" value="DnaJ_domain"/>
</dbReference>
<dbReference type="CDD" id="cd06257">
    <property type="entry name" value="DnaJ"/>
    <property type="match status" value="1"/>
</dbReference>
<dbReference type="GO" id="GO:0051082">
    <property type="term" value="F:unfolded protein binding"/>
    <property type="evidence" value="ECO:0007669"/>
    <property type="project" value="InterPro"/>
</dbReference>
<sequence length="318" mass="35750">MEYRDYYAILGISRDATLADIKRAYKKSARRYHPDVSKDTDAKEKFIQAKEAYEVLKDPQKRAAYDQLGKDWHSGEHFHVPPNWERNYQFSSEGFSQGDASAFSDFFESLFGDHFDHSAGRHHRARRAHQHFAAKGEDIHAKVQIDIEDSFHGAVRTLTLPSSPLDGTHPQTVNLKIPKGVREGQHMRLGGKGMPGHGGGAAGDLYLEISFRPHPYYRLEQKNLYMALPVTPWEAALGAKIKIPTPTGPIEVTVPANSLSGKILRLRGRGLPGASPGDMLITLNIVQPKVKSEQEKALYRQMQDLMSFNPRDQFGFES</sequence>
<dbReference type="STRING" id="265726.KY46_16885"/>
<dbReference type="FunFam" id="2.60.260.20:FF:000013">
    <property type="entry name" value="DnaJ subfamily B member 11"/>
    <property type="match status" value="1"/>
</dbReference>
<dbReference type="SUPFAM" id="SSF46565">
    <property type="entry name" value="Chaperone J-domain"/>
    <property type="match status" value="1"/>
</dbReference>
<dbReference type="EMBL" id="JWYV01000016">
    <property type="protein sequence ID" value="KKC98792.1"/>
    <property type="molecule type" value="Genomic_DNA"/>
</dbReference>
<dbReference type="PATRIC" id="fig|265726.11.peg.1646"/>
<dbReference type="PANTHER" id="PTHR43096">
    <property type="entry name" value="DNAJ HOMOLOG 1, MITOCHONDRIAL-RELATED"/>
    <property type="match status" value="1"/>
</dbReference>
<dbReference type="Gene3D" id="1.10.287.110">
    <property type="entry name" value="DnaJ domain"/>
    <property type="match status" value="1"/>
</dbReference>
<dbReference type="OrthoDB" id="9779889at2"/>
<dbReference type="SMART" id="SM00271">
    <property type="entry name" value="DnaJ"/>
    <property type="match status" value="1"/>
</dbReference>